<dbReference type="PANTHER" id="PTHR22617:SF23">
    <property type="entry name" value="CHEMOTAXIS PROTEIN CHEW"/>
    <property type="match status" value="1"/>
</dbReference>
<dbReference type="SMART" id="SM00260">
    <property type="entry name" value="CheW"/>
    <property type="match status" value="1"/>
</dbReference>
<dbReference type="CDD" id="cd00588">
    <property type="entry name" value="CheW_like"/>
    <property type="match status" value="1"/>
</dbReference>
<feature type="domain" description="CheW-like" evidence="1">
    <location>
        <begin position="98"/>
        <end position="238"/>
    </location>
</feature>
<dbReference type="GO" id="GO:0007165">
    <property type="term" value="P:signal transduction"/>
    <property type="evidence" value="ECO:0007669"/>
    <property type="project" value="InterPro"/>
</dbReference>
<name>A0A2Z6AVK6_9BACT</name>
<dbReference type="KEGG" id="dfl:DFE_0489"/>
<evidence type="ECO:0000313" key="3">
    <source>
        <dbReference type="Proteomes" id="UP000269883"/>
    </source>
</evidence>
<keyword evidence="3" id="KW-1185">Reference proteome</keyword>
<proteinExistence type="predicted"/>
<reference evidence="2 3" key="1">
    <citation type="journal article" date="2018" name="Sci. Adv.">
        <title>Multi-heme cytochromes provide a pathway for survival in energy-limited environments.</title>
        <authorList>
            <person name="Deng X."/>
            <person name="Dohmae N."/>
            <person name="Nealson K.H."/>
            <person name="Hashimoto K."/>
            <person name="Okamoto A."/>
        </authorList>
    </citation>
    <scope>NUCLEOTIDE SEQUENCE [LARGE SCALE GENOMIC DNA]</scope>
    <source>
        <strain evidence="2 3">IS5</strain>
    </source>
</reference>
<dbReference type="GO" id="GO:0006935">
    <property type="term" value="P:chemotaxis"/>
    <property type="evidence" value="ECO:0007669"/>
    <property type="project" value="InterPro"/>
</dbReference>
<dbReference type="InterPro" id="IPR039315">
    <property type="entry name" value="CheW"/>
</dbReference>
<dbReference type="PROSITE" id="PS50851">
    <property type="entry name" value="CHEW"/>
    <property type="match status" value="1"/>
</dbReference>
<dbReference type="SUPFAM" id="SSF50341">
    <property type="entry name" value="CheW-like"/>
    <property type="match status" value="1"/>
</dbReference>
<dbReference type="OrthoDB" id="9790406at2"/>
<dbReference type="AlphaFoldDB" id="A0A2Z6AVK6"/>
<dbReference type="InterPro" id="IPR036061">
    <property type="entry name" value="CheW-like_dom_sf"/>
</dbReference>
<dbReference type="Proteomes" id="UP000269883">
    <property type="component" value="Chromosome"/>
</dbReference>
<dbReference type="InterPro" id="IPR002545">
    <property type="entry name" value="CheW-lke_dom"/>
</dbReference>
<dbReference type="Pfam" id="PF01584">
    <property type="entry name" value="CheW"/>
    <property type="match status" value="1"/>
</dbReference>
<dbReference type="GO" id="GO:0005829">
    <property type="term" value="C:cytosol"/>
    <property type="evidence" value="ECO:0007669"/>
    <property type="project" value="TreeGrafter"/>
</dbReference>
<dbReference type="Gene3D" id="2.30.30.40">
    <property type="entry name" value="SH3 Domains"/>
    <property type="match status" value="1"/>
</dbReference>
<evidence type="ECO:0000259" key="1">
    <source>
        <dbReference type="PROSITE" id="PS50851"/>
    </source>
</evidence>
<sequence length="239" mass="25499">MKTPEEYFLEKDFLPTGTEGDSLSVAEKAFLQKYMGYGDAGTPSGEGVSLPRPARVEAAPGFAATEQTASSAPEAVGETLAEALDEPDILSQLKSEDDIQLVGFTVGDQEFTVPINVVQEVIRYVAPTQLPAAPFFMAGIVNLRGRVTPLVKLNSLIGATGASETPGFIVVCRRKGLQLGLMIDKVKTMYRVPQTELDWGVEQHLGSGVEFVAGLMKAEGGSLIGIISIDRIVEKVLKG</sequence>
<dbReference type="Gene3D" id="2.40.50.180">
    <property type="entry name" value="CheA-289, Domain 4"/>
    <property type="match status" value="1"/>
</dbReference>
<gene>
    <name evidence="2" type="ORF">DFE_0489</name>
</gene>
<organism evidence="2 3">
    <name type="scientific">Desulfovibrio ferrophilus</name>
    <dbReference type="NCBI Taxonomy" id="241368"/>
    <lineage>
        <taxon>Bacteria</taxon>
        <taxon>Pseudomonadati</taxon>
        <taxon>Thermodesulfobacteriota</taxon>
        <taxon>Desulfovibrionia</taxon>
        <taxon>Desulfovibrionales</taxon>
        <taxon>Desulfovibrionaceae</taxon>
        <taxon>Desulfovibrio</taxon>
    </lineage>
</organism>
<dbReference type="EMBL" id="AP017378">
    <property type="protein sequence ID" value="BBD07215.1"/>
    <property type="molecule type" value="Genomic_DNA"/>
</dbReference>
<protein>
    <submittedName>
        <fullName evidence="2">CheW protein</fullName>
    </submittedName>
</protein>
<evidence type="ECO:0000313" key="2">
    <source>
        <dbReference type="EMBL" id="BBD07215.1"/>
    </source>
</evidence>
<dbReference type="PANTHER" id="PTHR22617">
    <property type="entry name" value="CHEMOTAXIS SENSOR HISTIDINE KINASE-RELATED"/>
    <property type="match status" value="1"/>
</dbReference>
<accession>A0A2Z6AVK6</accession>
<dbReference type="RefSeq" id="WP_126376253.1">
    <property type="nucleotide sequence ID" value="NZ_AP017378.1"/>
</dbReference>